<feature type="transmembrane region" description="Helical" evidence="1">
    <location>
        <begin position="30"/>
        <end position="53"/>
    </location>
</feature>
<dbReference type="EMBL" id="JAUBDI010000011">
    <property type="protein sequence ID" value="MDW0113944.1"/>
    <property type="molecule type" value="Genomic_DNA"/>
</dbReference>
<feature type="transmembrane region" description="Helical" evidence="1">
    <location>
        <begin position="5"/>
        <end position="24"/>
    </location>
</feature>
<comment type="caution">
    <text evidence="2">The sequence shown here is derived from an EMBL/GenBank/DDBJ whole genome shotgun (WGS) entry which is preliminary data.</text>
</comment>
<gene>
    <name evidence="2" type="ORF">QT711_12165</name>
</gene>
<keyword evidence="3" id="KW-1185">Reference proteome</keyword>
<proteinExistence type="predicted"/>
<evidence type="ECO:0000256" key="1">
    <source>
        <dbReference type="SAM" id="Phobius"/>
    </source>
</evidence>
<keyword evidence="1" id="KW-0472">Membrane</keyword>
<keyword evidence="1" id="KW-0812">Transmembrane</keyword>
<evidence type="ECO:0000313" key="2">
    <source>
        <dbReference type="EMBL" id="MDW0113944.1"/>
    </source>
</evidence>
<organism evidence="2 3">
    <name type="scientific">Sporosarcina saromensis</name>
    <dbReference type="NCBI Taxonomy" id="359365"/>
    <lineage>
        <taxon>Bacteria</taxon>
        <taxon>Bacillati</taxon>
        <taxon>Bacillota</taxon>
        <taxon>Bacilli</taxon>
        <taxon>Bacillales</taxon>
        <taxon>Caryophanaceae</taxon>
        <taxon>Sporosarcina</taxon>
    </lineage>
</organism>
<evidence type="ECO:0000313" key="3">
    <source>
        <dbReference type="Proteomes" id="UP001282284"/>
    </source>
</evidence>
<dbReference type="RefSeq" id="WP_317944628.1">
    <property type="nucleotide sequence ID" value="NZ_JAUBDI010000011.1"/>
</dbReference>
<name>A0ABU4GAC5_9BACL</name>
<sequence length="218" mass="25456">MFSKYVNYIIVIVISVLLALSLYMAGLQPWLVFTIIMIFTFVLTMGYPFYIIYKSRNLKLINRYLTNHRSKPIFGYAYALAHGTDEEVITSLQRVLKAYANAEVQQVYKANLYFHQKEWRNLVEFSKTMEDPAYRNYYSGIGYTMNNNLERASECLAKLGTPWMVHSLKGIIAAKQKKREVFEKEMAMATKQAVGMQRHVLHYTLKRVAERTFSTKEV</sequence>
<protein>
    <submittedName>
        <fullName evidence="2">Uncharacterized protein</fullName>
    </submittedName>
</protein>
<keyword evidence="1" id="KW-1133">Transmembrane helix</keyword>
<reference evidence="2 3" key="1">
    <citation type="submission" date="2023-06" db="EMBL/GenBank/DDBJ databases">
        <title>Sporosarcina sp. nov., isolated from Korean traditional fermented seafood 'Jeotgal'.</title>
        <authorList>
            <person name="Yang A.I."/>
            <person name="Shin N.-R."/>
        </authorList>
    </citation>
    <scope>NUCLEOTIDE SEQUENCE [LARGE SCALE GENOMIC DNA]</scope>
    <source>
        <strain evidence="2 3">KCTC13119</strain>
    </source>
</reference>
<dbReference type="Proteomes" id="UP001282284">
    <property type="component" value="Unassembled WGS sequence"/>
</dbReference>
<accession>A0ABU4GAC5</accession>